<accession>A0AAD1UB77</accession>
<dbReference type="EMBL" id="CAMPGE010004790">
    <property type="protein sequence ID" value="CAI2363639.1"/>
    <property type="molecule type" value="Genomic_DNA"/>
</dbReference>
<name>A0AAD1UB77_EUPCR</name>
<organism evidence="2 3">
    <name type="scientific">Euplotes crassus</name>
    <dbReference type="NCBI Taxonomy" id="5936"/>
    <lineage>
        <taxon>Eukaryota</taxon>
        <taxon>Sar</taxon>
        <taxon>Alveolata</taxon>
        <taxon>Ciliophora</taxon>
        <taxon>Intramacronucleata</taxon>
        <taxon>Spirotrichea</taxon>
        <taxon>Hypotrichia</taxon>
        <taxon>Euplotida</taxon>
        <taxon>Euplotidae</taxon>
        <taxon>Moneuplotes</taxon>
    </lineage>
</organism>
<evidence type="ECO:0000256" key="1">
    <source>
        <dbReference type="SAM" id="MobiDB-lite"/>
    </source>
</evidence>
<dbReference type="Proteomes" id="UP001295684">
    <property type="component" value="Unassembled WGS sequence"/>
</dbReference>
<keyword evidence="3" id="KW-1185">Reference proteome</keyword>
<proteinExistence type="predicted"/>
<sequence length="249" mass="29272">MVIQAILTDSCNREKKIHIFSEPESPRSVVFRYSQPQPSEEPKKKSPKKSKKQKELDQKFEFFENFKQPKLYPDQAPVLERIKNKILDRMHKSTDKSMENSKQHINVEIRVCNNHNITLEESQEESPVTGHKDEMSAITDREILPQIAKKCKSRNLITNQKESSRKYRSKFSLPRYPSMPGCGSILFKDYTKKNVKNKDIEKIGKFKEKVIQISTKQKEATEALNRSIDHESNEVDKMIQKMNKYIRNR</sequence>
<evidence type="ECO:0000313" key="2">
    <source>
        <dbReference type="EMBL" id="CAI2363639.1"/>
    </source>
</evidence>
<reference evidence="2" key="1">
    <citation type="submission" date="2023-07" db="EMBL/GenBank/DDBJ databases">
        <authorList>
            <consortium name="AG Swart"/>
            <person name="Singh M."/>
            <person name="Singh A."/>
            <person name="Seah K."/>
            <person name="Emmerich C."/>
        </authorList>
    </citation>
    <scope>NUCLEOTIDE SEQUENCE</scope>
    <source>
        <strain evidence="2">DP1</strain>
    </source>
</reference>
<protein>
    <submittedName>
        <fullName evidence="2">Uncharacterized protein</fullName>
    </submittedName>
</protein>
<evidence type="ECO:0000313" key="3">
    <source>
        <dbReference type="Proteomes" id="UP001295684"/>
    </source>
</evidence>
<comment type="caution">
    <text evidence="2">The sequence shown here is derived from an EMBL/GenBank/DDBJ whole genome shotgun (WGS) entry which is preliminary data.</text>
</comment>
<gene>
    <name evidence="2" type="ORF">ECRASSUSDP1_LOCUS4975</name>
</gene>
<feature type="region of interest" description="Disordered" evidence="1">
    <location>
        <begin position="28"/>
        <end position="55"/>
    </location>
</feature>
<dbReference type="AlphaFoldDB" id="A0AAD1UB77"/>